<dbReference type="InterPro" id="IPR005537">
    <property type="entry name" value="RAMP_III_fam"/>
</dbReference>
<accession>A0A3R9PD46</accession>
<comment type="caution">
    <text evidence="3">The sequence shown here is derived from an EMBL/GenBank/DDBJ whole genome shotgun (WGS) entry which is preliminary data.</text>
</comment>
<protein>
    <recommendedName>
        <fullName evidence="2">CRISPR type III-associated protein domain-containing protein</fullName>
    </recommendedName>
</protein>
<evidence type="ECO:0000259" key="2">
    <source>
        <dbReference type="Pfam" id="PF03787"/>
    </source>
</evidence>
<sequence>MRIRVRLRNLSMLTIGSAYSRLGIADICTVKVGGSVLIPGSSFKGVLRSAAHRASGRLGLASCGEIEPSRISEAHERMGRVCDVCDLFGRPGPPSEASSKIIVGDLKPVDARVLVLGRTSIDASRGKALEGSLRTVEAIPPCTIFEGEILLLSEDRKHLTLILEALDEIRYGNFGRGSLVDVIAEIDEESEIAKSLSNWRWDICP</sequence>
<gene>
    <name evidence="3" type="ORF">D9Q81_07335</name>
</gene>
<feature type="domain" description="CRISPR type III-associated protein" evidence="2">
    <location>
        <begin position="11"/>
        <end position="177"/>
    </location>
</feature>
<dbReference type="AlphaFoldDB" id="A0A3R9PD46"/>
<dbReference type="Pfam" id="PF03787">
    <property type="entry name" value="RAMPs"/>
    <property type="match status" value="1"/>
</dbReference>
<evidence type="ECO:0000313" key="4">
    <source>
        <dbReference type="Proteomes" id="UP000278149"/>
    </source>
</evidence>
<dbReference type="EMBL" id="RCOR01000040">
    <property type="protein sequence ID" value="RSN67858.1"/>
    <property type="molecule type" value="Genomic_DNA"/>
</dbReference>
<reference evidence="3 4" key="1">
    <citation type="submission" date="2018-10" db="EMBL/GenBank/DDBJ databases">
        <title>Co-occurring genomic capacity for anaerobic methane metabolism and dissimilatory sulfite reduction discovered in the Korarchaeota.</title>
        <authorList>
            <person name="Mckay L.J."/>
            <person name="Dlakic M."/>
            <person name="Fields M.W."/>
            <person name="Delmont T.O."/>
            <person name="Eren A.M."/>
            <person name="Jay Z.J."/>
            <person name="Klingelsmith K.B."/>
            <person name="Rusch D.B."/>
            <person name="Inskeep W.P."/>
        </authorList>
    </citation>
    <scope>NUCLEOTIDE SEQUENCE [LARGE SCALE GENOMIC DNA]</scope>
    <source>
        <strain evidence="3 4">WS</strain>
    </source>
</reference>
<dbReference type="InterPro" id="IPR052216">
    <property type="entry name" value="CRISPR_Csm3_endoribonuclease"/>
</dbReference>
<evidence type="ECO:0000256" key="1">
    <source>
        <dbReference type="ARBA" id="ARBA00023118"/>
    </source>
</evidence>
<dbReference type="PANTHER" id="PTHR35579">
    <property type="entry name" value="CRISPR SYSTEM CMS ENDORIBONUCLEASE CSM3"/>
    <property type="match status" value="1"/>
</dbReference>
<dbReference type="CDD" id="cd09726">
    <property type="entry name" value="RAMP_I_III"/>
    <property type="match status" value="1"/>
</dbReference>
<dbReference type="RefSeq" id="WP_125742403.1">
    <property type="nucleotide sequence ID" value="NZ_RCOR01000040.1"/>
</dbReference>
<dbReference type="PANTHER" id="PTHR35579:SF3">
    <property type="entry name" value="CRISPR SYSTEM CMS ENDORIBONUCLEASE CSM3"/>
    <property type="match status" value="1"/>
</dbReference>
<dbReference type="GO" id="GO:0051607">
    <property type="term" value="P:defense response to virus"/>
    <property type="evidence" value="ECO:0007669"/>
    <property type="project" value="UniProtKB-KW"/>
</dbReference>
<dbReference type="Proteomes" id="UP000278149">
    <property type="component" value="Unassembled WGS sequence"/>
</dbReference>
<keyword evidence="1" id="KW-0051">Antiviral defense</keyword>
<name>A0A3R9PD46_9CREN</name>
<proteinExistence type="predicted"/>
<evidence type="ECO:0000313" key="3">
    <source>
        <dbReference type="EMBL" id="RSN67858.1"/>
    </source>
</evidence>
<organism evidence="3 4">
    <name type="scientific">Candidatus Korarchaeum cryptofilum</name>
    <dbReference type="NCBI Taxonomy" id="498846"/>
    <lineage>
        <taxon>Archaea</taxon>
        <taxon>Thermoproteota</taxon>
        <taxon>Candidatus Korarchaeia</taxon>
        <taxon>Candidatus Korarchaeales</taxon>
        <taxon>Candidatus Korarchaeaceae</taxon>
        <taxon>Candidatus Korarchaeum</taxon>
    </lineage>
</organism>